<name>A0A073ITE4_9BACT</name>
<keyword evidence="6" id="KW-1185">Reference proteome</keyword>
<accession>A0A073ITE4</accession>
<dbReference type="NCBIfam" id="TIGR00787">
    <property type="entry name" value="dctP"/>
    <property type="match status" value="1"/>
</dbReference>
<dbReference type="PATRIC" id="fig|2754.20.peg.2617"/>
<dbReference type="Gene3D" id="3.40.190.170">
    <property type="entry name" value="Bacterial extracellular solute-binding protein, family 7"/>
    <property type="match status" value="1"/>
</dbReference>
<gene>
    <name evidence="5" type="ORF">EH55_00665</name>
</gene>
<dbReference type="PIRSF" id="PIRSF006470">
    <property type="entry name" value="DctB"/>
    <property type="match status" value="1"/>
</dbReference>
<dbReference type="GO" id="GO:0055085">
    <property type="term" value="P:transmembrane transport"/>
    <property type="evidence" value="ECO:0007669"/>
    <property type="project" value="InterPro"/>
</dbReference>
<dbReference type="GeneID" id="90983058"/>
<dbReference type="CDD" id="cd13676">
    <property type="entry name" value="PBP2_TRAP_DctP2_like"/>
    <property type="match status" value="1"/>
</dbReference>
<dbReference type="Pfam" id="PF03480">
    <property type="entry name" value="DctP"/>
    <property type="match status" value="1"/>
</dbReference>
<dbReference type="InterPro" id="IPR018389">
    <property type="entry name" value="DctP_fam"/>
</dbReference>
<protein>
    <submittedName>
        <fullName evidence="5">C4-dicarboxylate ABC transporter substrate-binding protein</fullName>
    </submittedName>
</protein>
<evidence type="ECO:0000313" key="5">
    <source>
        <dbReference type="EMBL" id="KEJ92845.1"/>
    </source>
</evidence>
<feature type="chain" id="PRO_5001691492" evidence="4">
    <location>
        <begin position="24"/>
        <end position="325"/>
    </location>
</feature>
<sequence length="325" mass="36148">MKKVFSALCIAFAAALFASSGYAAETVVKIGHVLNTDHCWHKNLSGFADEVKKDTDGRVVIQLYPSGQLGNEKDMVEGLTLGTIDGGLIGGGSFQSVDPKFGIEALPYAWPSHEAAYRAFDGKLGKYLFGLLEKKGIVGLAWWENGFRHITNNKKPIVKPEDLKGLKIRVTPDKMRLDTFKLLGAAPMAINFGELYSALQQGVVDGQENPYAIIYSNAFNEVQKYLSKSGHIWGSAVLCVNSDVWRKISDKDKDTIKKLALKWCAAQRKETIKEENEFLEKLKAKGMKVNDVDKAAFQKAVQPVWKSYENTFGKELMDMVHEYGK</sequence>
<dbReference type="Proteomes" id="UP000027665">
    <property type="component" value="Unassembled WGS sequence"/>
</dbReference>
<dbReference type="GO" id="GO:0030288">
    <property type="term" value="C:outer membrane-bounded periplasmic space"/>
    <property type="evidence" value="ECO:0007669"/>
    <property type="project" value="InterPro"/>
</dbReference>
<dbReference type="RefSeq" id="WP_037974985.1">
    <property type="nucleotide sequence ID" value="NZ_JMKI01000015.1"/>
</dbReference>
<comment type="similarity">
    <text evidence="1">Belongs to the bacterial solute-binding protein 7 family.</text>
</comment>
<evidence type="ECO:0000256" key="1">
    <source>
        <dbReference type="ARBA" id="ARBA00009023"/>
    </source>
</evidence>
<evidence type="ECO:0000256" key="4">
    <source>
        <dbReference type="SAM" id="SignalP"/>
    </source>
</evidence>
<dbReference type="EMBL" id="JMKI01000015">
    <property type="protein sequence ID" value="KEJ92845.1"/>
    <property type="molecule type" value="Genomic_DNA"/>
</dbReference>
<dbReference type="STRING" id="2754.EH55_00665"/>
<evidence type="ECO:0000256" key="3">
    <source>
        <dbReference type="ARBA" id="ARBA00022729"/>
    </source>
</evidence>
<evidence type="ECO:0000256" key="2">
    <source>
        <dbReference type="ARBA" id="ARBA00022448"/>
    </source>
</evidence>
<dbReference type="eggNOG" id="COG1638">
    <property type="taxonomic scope" value="Bacteria"/>
</dbReference>
<feature type="signal peptide" evidence="4">
    <location>
        <begin position="1"/>
        <end position="23"/>
    </location>
</feature>
<keyword evidence="2" id="KW-0813">Transport</keyword>
<dbReference type="InterPro" id="IPR004682">
    <property type="entry name" value="TRAP_DctP"/>
</dbReference>
<comment type="caution">
    <text evidence="5">The sequence shown here is derived from an EMBL/GenBank/DDBJ whole genome shotgun (WGS) entry which is preliminary data.</text>
</comment>
<reference evidence="5 6" key="1">
    <citation type="submission" date="2014-04" db="EMBL/GenBank/DDBJ databases">
        <title>Draft Genome Sequence of Synergistes jonesii.</title>
        <authorList>
            <person name="Coil D.A."/>
            <person name="Eisen J.A."/>
            <person name="Holland-Moritz H.E."/>
        </authorList>
    </citation>
    <scope>NUCLEOTIDE SEQUENCE [LARGE SCALE GENOMIC DNA]</scope>
    <source>
        <strain evidence="5 6">78-1</strain>
    </source>
</reference>
<evidence type="ECO:0000313" key="6">
    <source>
        <dbReference type="Proteomes" id="UP000027665"/>
    </source>
</evidence>
<dbReference type="PANTHER" id="PTHR33376">
    <property type="match status" value="1"/>
</dbReference>
<keyword evidence="3 4" id="KW-0732">Signal</keyword>
<dbReference type="OrthoDB" id="89872at2"/>
<dbReference type="NCBIfam" id="NF037995">
    <property type="entry name" value="TRAP_S1"/>
    <property type="match status" value="1"/>
</dbReference>
<dbReference type="InterPro" id="IPR038404">
    <property type="entry name" value="TRAP_DctP_sf"/>
</dbReference>
<dbReference type="AlphaFoldDB" id="A0A073ITE4"/>
<organism evidence="5 6">
    <name type="scientific">Synergistes jonesii</name>
    <dbReference type="NCBI Taxonomy" id="2754"/>
    <lineage>
        <taxon>Bacteria</taxon>
        <taxon>Thermotogati</taxon>
        <taxon>Synergistota</taxon>
        <taxon>Synergistia</taxon>
        <taxon>Synergistales</taxon>
        <taxon>Synergistaceae</taxon>
        <taxon>Synergistes</taxon>
    </lineage>
</organism>
<dbReference type="PANTHER" id="PTHR33376:SF7">
    <property type="entry name" value="C4-DICARBOXYLATE-BINDING PROTEIN DCTB"/>
    <property type="match status" value="1"/>
</dbReference>
<proteinExistence type="inferred from homology"/>